<organism evidence="1 2">
    <name type="scientific">Laspinema olomoucense D3b</name>
    <dbReference type="NCBI Taxonomy" id="2953688"/>
    <lineage>
        <taxon>Bacteria</taxon>
        <taxon>Bacillati</taxon>
        <taxon>Cyanobacteriota</taxon>
        <taxon>Cyanophyceae</taxon>
        <taxon>Oscillatoriophycideae</taxon>
        <taxon>Oscillatoriales</taxon>
        <taxon>Laspinemataceae</taxon>
        <taxon>Laspinema</taxon>
        <taxon>Laspinema olomoucense</taxon>
    </lineage>
</organism>
<keyword evidence="2" id="KW-1185">Reference proteome</keyword>
<comment type="caution">
    <text evidence="1">The sequence shown here is derived from an EMBL/GenBank/DDBJ whole genome shotgun (WGS) entry which is preliminary data.</text>
</comment>
<evidence type="ECO:0008006" key="3">
    <source>
        <dbReference type="Google" id="ProtNLM"/>
    </source>
</evidence>
<protein>
    <recommendedName>
        <fullName evidence="3">Bacterial toxin 44 domain-containing protein</fullName>
    </recommendedName>
</protein>
<reference evidence="1 2" key="1">
    <citation type="journal article" date="2022" name="Front. Microbiol.">
        <title>High genomic differentiation and limited gene flow indicate recent cryptic speciation within the genus Laspinema (cyanobacteria).</title>
        <authorList>
            <person name="Stanojkovic A."/>
            <person name="Skoupy S."/>
            <person name="Skaloud P."/>
            <person name="Dvorak P."/>
        </authorList>
    </citation>
    <scope>NUCLEOTIDE SEQUENCE [LARGE SCALE GENOMIC DNA]</scope>
    <source>
        <strain evidence="1 2">D3b</strain>
    </source>
</reference>
<dbReference type="EMBL" id="JAMXFA010000028">
    <property type="protein sequence ID" value="MCT7979799.1"/>
    <property type="molecule type" value="Genomic_DNA"/>
</dbReference>
<evidence type="ECO:0000313" key="2">
    <source>
        <dbReference type="Proteomes" id="UP001525961"/>
    </source>
</evidence>
<evidence type="ECO:0000313" key="1">
    <source>
        <dbReference type="EMBL" id="MCT7979799.1"/>
    </source>
</evidence>
<sequence>MILLKELKSFCKMTQYLSSVGLVVSASIITADLTLPKHSYALGIGNHSDYIDWANLYAQNAGTYDDFLSALAKRETGAGNPTYSNTNNQWGFIGKYQFGEALLIDLGYYTSDVYYGQSGIDKNYWHGEWTGKGGVNSKEEFLGNKNNVQEIAIREAMQLRWNRINTLLIEQGKSLDEFINQPIEGIAVTKSGILAAGHLRGEVNTTRLLLENYISRDEQNTSILAYLNEFAGYDVPF</sequence>
<gene>
    <name evidence="1" type="ORF">NG792_18945</name>
</gene>
<dbReference type="Proteomes" id="UP001525961">
    <property type="component" value="Unassembled WGS sequence"/>
</dbReference>
<accession>A0ABT2ND37</accession>
<name>A0ABT2ND37_9CYAN</name>
<proteinExistence type="predicted"/>